<protein>
    <submittedName>
        <fullName evidence="6">EF-hand domain pair</fullName>
    </submittedName>
</protein>
<sequence length="192" mass="22364">MPLPFVKKPLKKAVLKEYEEMTFFTKNEILRIYKRWAKLYEKKHGKITDEQLEAVDYIEPADVQTIPELTLNPFVLRFCEIFSENGTGNLRFDEFLNFLSSMSEAAPREVKAQTAFRLYDFDNDGYISAEDVKKAVNMLTDSQLNEDDLEIVASRVLGEVDLDGDRLLSFEELNRILEQIPDFKYLFNISLV</sequence>
<dbReference type="InterPro" id="IPR002048">
    <property type="entry name" value="EF_hand_dom"/>
</dbReference>
<dbReference type="PANTHER" id="PTHR45791">
    <property type="entry name" value="CALCIUM AND INTEGRIN BINDING FAMILY MEMBER 2"/>
    <property type="match status" value="1"/>
</dbReference>
<evidence type="ECO:0000256" key="3">
    <source>
        <dbReference type="ARBA" id="ARBA00022837"/>
    </source>
</evidence>
<accession>A0A8J6AVA2</accession>
<feature type="domain" description="EF-hand" evidence="5">
    <location>
        <begin position="107"/>
        <end position="142"/>
    </location>
</feature>
<dbReference type="SUPFAM" id="SSF47473">
    <property type="entry name" value="EF-hand"/>
    <property type="match status" value="1"/>
</dbReference>
<dbReference type="InterPro" id="IPR051433">
    <property type="entry name" value="CIBP"/>
</dbReference>
<evidence type="ECO:0000259" key="5">
    <source>
        <dbReference type="PROSITE" id="PS50222"/>
    </source>
</evidence>
<keyword evidence="7" id="KW-1185">Reference proteome</keyword>
<dbReference type="AlphaFoldDB" id="A0A8J6AVA2"/>
<dbReference type="FunFam" id="1.10.238.10:FF:000035">
    <property type="entry name" value="Calcium and integrin-binding family member 2"/>
    <property type="match status" value="1"/>
</dbReference>
<feature type="domain" description="EF-hand" evidence="5">
    <location>
        <begin position="148"/>
        <end position="183"/>
    </location>
</feature>
<dbReference type="PANTHER" id="PTHR45791:SF1">
    <property type="entry name" value="CALCIUM AND INTEGRIN BINDING FAMILY MEMBER 1"/>
    <property type="match status" value="1"/>
</dbReference>
<keyword evidence="1" id="KW-0479">Metal-binding</keyword>
<dbReference type="GO" id="GO:0005509">
    <property type="term" value="F:calcium ion binding"/>
    <property type="evidence" value="ECO:0007669"/>
    <property type="project" value="InterPro"/>
</dbReference>
<evidence type="ECO:0000313" key="6">
    <source>
        <dbReference type="EMBL" id="KAG9393395.1"/>
    </source>
</evidence>
<dbReference type="InterPro" id="IPR011992">
    <property type="entry name" value="EF-hand-dom_pair"/>
</dbReference>
<comment type="caution">
    <text evidence="6">The sequence shown here is derived from an EMBL/GenBank/DDBJ whole genome shotgun (WGS) entry which is preliminary data.</text>
</comment>
<dbReference type="EMBL" id="JAHDYR010000025">
    <property type="protein sequence ID" value="KAG9393395.1"/>
    <property type="molecule type" value="Genomic_DNA"/>
</dbReference>
<evidence type="ECO:0000313" key="7">
    <source>
        <dbReference type="Proteomes" id="UP000717585"/>
    </source>
</evidence>
<proteinExistence type="predicted"/>
<dbReference type="PROSITE" id="PS50222">
    <property type="entry name" value="EF_HAND_2"/>
    <property type="match status" value="2"/>
</dbReference>
<dbReference type="InterPro" id="IPR018247">
    <property type="entry name" value="EF_Hand_1_Ca_BS"/>
</dbReference>
<dbReference type="CDD" id="cd00051">
    <property type="entry name" value="EFh"/>
    <property type="match status" value="1"/>
</dbReference>
<evidence type="ECO:0000256" key="4">
    <source>
        <dbReference type="ARBA" id="ARBA00022842"/>
    </source>
</evidence>
<dbReference type="SMART" id="SM00054">
    <property type="entry name" value="EFh"/>
    <property type="match status" value="3"/>
</dbReference>
<name>A0A8J6AVA2_9EUKA</name>
<keyword evidence="3" id="KW-0106">Calcium</keyword>
<keyword evidence="2" id="KW-0677">Repeat</keyword>
<organism evidence="6 7">
    <name type="scientific">Carpediemonas membranifera</name>
    <dbReference type="NCBI Taxonomy" id="201153"/>
    <lineage>
        <taxon>Eukaryota</taxon>
        <taxon>Metamonada</taxon>
        <taxon>Carpediemonas-like organisms</taxon>
        <taxon>Carpediemonas</taxon>
    </lineage>
</organism>
<dbReference type="PROSITE" id="PS00018">
    <property type="entry name" value="EF_HAND_1"/>
    <property type="match status" value="2"/>
</dbReference>
<evidence type="ECO:0000256" key="1">
    <source>
        <dbReference type="ARBA" id="ARBA00022723"/>
    </source>
</evidence>
<evidence type="ECO:0000256" key="2">
    <source>
        <dbReference type="ARBA" id="ARBA00022737"/>
    </source>
</evidence>
<dbReference type="OrthoDB" id="191686at2759"/>
<dbReference type="Gene3D" id="1.10.238.10">
    <property type="entry name" value="EF-hand"/>
    <property type="match status" value="2"/>
</dbReference>
<gene>
    <name evidence="6" type="ORF">J8273_3531</name>
</gene>
<reference evidence="6" key="1">
    <citation type="submission" date="2021-05" db="EMBL/GenBank/DDBJ databases">
        <title>A free-living protist that lacks canonical eukaryotic 1 DNA replication and segregation systems.</title>
        <authorList>
            <person name="Salas-Leiva D.E."/>
            <person name="Tromer E.C."/>
            <person name="Curtis B.A."/>
            <person name="Jerlstrom-Hultqvist J."/>
            <person name="Kolisko M."/>
            <person name="Yi Z."/>
            <person name="Salas-Leiva J.S."/>
            <person name="Gallot-Lavallee L."/>
            <person name="Kops G.J.P.L."/>
            <person name="Archibald J.M."/>
            <person name="Simpson A.G.B."/>
            <person name="Roger A.J."/>
        </authorList>
    </citation>
    <scope>NUCLEOTIDE SEQUENCE</scope>
    <source>
        <strain evidence="6">BICM</strain>
    </source>
</reference>
<dbReference type="Proteomes" id="UP000717585">
    <property type="component" value="Unassembled WGS sequence"/>
</dbReference>
<dbReference type="Pfam" id="PF13499">
    <property type="entry name" value="EF-hand_7"/>
    <property type="match status" value="1"/>
</dbReference>
<keyword evidence="4" id="KW-0460">Magnesium</keyword>